<evidence type="ECO:0000313" key="5">
    <source>
        <dbReference type="Proteomes" id="UP000001589"/>
    </source>
</evidence>
<dbReference type="eggNOG" id="COG1596">
    <property type="taxonomic scope" value="Bacteria"/>
</dbReference>
<gene>
    <name evidence="4" type="primary">wza</name>
    <name evidence="4" type="ordered locus">P9515_13851</name>
</gene>
<dbReference type="AlphaFoldDB" id="A2BXT1"/>
<dbReference type="InterPro" id="IPR019554">
    <property type="entry name" value="Soluble_ligand-bd"/>
</dbReference>
<dbReference type="GeneID" id="60201583"/>
<accession>A2BXT1</accession>
<evidence type="ECO:0000259" key="2">
    <source>
        <dbReference type="Pfam" id="PF02563"/>
    </source>
</evidence>
<keyword evidence="1" id="KW-0732">Signal</keyword>
<dbReference type="RefSeq" id="WP_011820689.1">
    <property type="nucleotide sequence ID" value="NC_008817.1"/>
</dbReference>
<dbReference type="Pfam" id="PF02563">
    <property type="entry name" value="Poly_export"/>
    <property type="match status" value="1"/>
</dbReference>
<dbReference type="GO" id="GO:0015159">
    <property type="term" value="F:polysaccharide transmembrane transporter activity"/>
    <property type="evidence" value="ECO:0007669"/>
    <property type="project" value="InterPro"/>
</dbReference>
<dbReference type="Proteomes" id="UP000001589">
    <property type="component" value="Chromosome"/>
</dbReference>
<organism evidence="4 5">
    <name type="scientific">Prochlorococcus marinus (strain MIT 9515)</name>
    <dbReference type="NCBI Taxonomy" id="167542"/>
    <lineage>
        <taxon>Bacteria</taxon>
        <taxon>Bacillati</taxon>
        <taxon>Cyanobacteriota</taxon>
        <taxon>Cyanophyceae</taxon>
        <taxon>Synechococcales</taxon>
        <taxon>Prochlorococcaceae</taxon>
        <taxon>Prochlorococcus</taxon>
    </lineage>
</organism>
<proteinExistence type="predicted"/>
<dbReference type="OrthoDB" id="9793939at2"/>
<dbReference type="PANTHER" id="PTHR33619:SF3">
    <property type="entry name" value="POLYSACCHARIDE EXPORT PROTEIN GFCE-RELATED"/>
    <property type="match status" value="1"/>
</dbReference>
<feature type="domain" description="Soluble ligand binding" evidence="3">
    <location>
        <begin position="253"/>
        <end position="303"/>
    </location>
</feature>
<dbReference type="STRING" id="167542.P9515_13851"/>
<evidence type="ECO:0008006" key="6">
    <source>
        <dbReference type="Google" id="ProtNLM"/>
    </source>
</evidence>
<sequence>MNKFLRKLFFLKLGLITTILPFNPIQNLHSETLNKSVEDNINEKINLQEDPYILGPGDELRLAVLDSDISSGAYTILNDGTINIPLAGDVSLKGKTIKEANSEIKQRLKKQLIEPEVSIQIIKPRPMTVFVLGEVDRPGIYTLNISGITSGIDSSGSSISGMPTLIKAIQKAGGITQSANLKEVELTRLLPGNKNEYKTSKLNLINLIFKGARNNNPFLFDGDIIKLKKSTVDPTKRIETITYNNLSPNQIKISVIGEVLNPGRLQLDSNTPLLQSILEAGGPINSRSSKTNVDLFRVNRDGTASHKKFKLDFKSGISPSNPLLKNGDVVRVRRNLITKASDSLDSIARPLSSVVTVYSLFKIID</sequence>
<feature type="domain" description="Soluble ligand binding" evidence="3">
    <location>
        <begin position="164"/>
        <end position="195"/>
    </location>
</feature>
<feature type="domain" description="Polysaccharide export protein N-terminal" evidence="2">
    <location>
        <begin position="48"/>
        <end position="121"/>
    </location>
</feature>
<dbReference type="PANTHER" id="PTHR33619">
    <property type="entry name" value="POLYSACCHARIDE EXPORT PROTEIN GFCE-RELATED"/>
    <property type="match status" value="1"/>
</dbReference>
<evidence type="ECO:0000313" key="4">
    <source>
        <dbReference type="EMBL" id="ABM72592.1"/>
    </source>
</evidence>
<evidence type="ECO:0000256" key="1">
    <source>
        <dbReference type="ARBA" id="ARBA00022729"/>
    </source>
</evidence>
<dbReference type="EMBL" id="CP000552">
    <property type="protein sequence ID" value="ABM72592.1"/>
    <property type="molecule type" value="Genomic_DNA"/>
</dbReference>
<dbReference type="InterPro" id="IPR003715">
    <property type="entry name" value="Poly_export_N"/>
</dbReference>
<reference evidence="4 5" key="1">
    <citation type="journal article" date="2007" name="PLoS Genet.">
        <title>Patterns and implications of gene gain and loss in the evolution of Prochlorococcus.</title>
        <authorList>
            <person name="Kettler G.C."/>
            <person name="Martiny A.C."/>
            <person name="Huang K."/>
            <person name="Zucker J."/>
            <person name="Coleman M.L."/>
            <person name="Rodrigue S."/>
            <person name="Chen F."/>
            <person name="Lapidus A."/>
            <person name="Ferriera S."/>
            <person name="Johnson J."/>
            <person name="Steglich C."/>
            <person name="Church G.M."/>
            <person name="Richardson P."/>
            <person name="Chisholm S.W."/>
        </authorList>
    </citation>
    <scope>NUCLEOTIDE SEQUENCE [LARGE SCALE GENOMIC DNA]</scope>
    <source>
        <strain evidence="4 5">MIT 9515</strain>
    </source>
</reference>
<dbReference type="Gene3D" id="3.10.560.10">
    <property type="entry name" value="Outer membrane lipoprotein wza domain like"/>
    <property type="match status" value="2"/>
</dbReference>
<protein>
    <recommendedName>
        <fullName evidence="6">Polysaccharide export protein</fullName>
    </recommendedName>
</protein>
<dbReference type="HOGENOM" id="CLU_022181_0_0_3"/>
<dbReference type="Pfam" id="PF10531">
    <property type="entry name" value="SLBB"/>
    <property type="match status" value="2"/>
</dbReference>
<dbReference type="InterPro" id="IPR049712">
    <property type="entry name" value="Poly_export"/>
</dbReference>
<dbReference type="Gene3D" id="3.30.1950.10">
    <property type="entry name" value="wza like domain"/>
    <property type="match status" value="1"/>
</dbReference>
<evidence type="ECO:0000259" key="3">
    <source>
        <dbReference type="Pfam" id="PF10531"/>
    </source>
</evidence>
<dbReference type="KEGG" id="pmc:P9515_13851"/>
<name>A2BXT1_PROM5</name>